<proteinExistence type="predicted"/>
<evidence type="ECO:0000313" key="2">
    <source>
        <dbReference type="EMBL" id="AEW95902.1"/>
    </source>
</evidence>
<reference evidence="3" key="1">
    <citation type="submission" date="2011-12" db="EMBL/GenBank/DDBJ databases">
        <title>Complete genome sequence of Streptomyces cattleya strain DSM 46488.</title>
        <authorList>
            <person name="Ou H.-Y."/>
            <person name="Li P."/>
            <person name="Zhao C."/>
            <person name="O'Hagan D."/>
            <person name="Deng Z."/>
        </authorList>
    </citation>
    <scope>NUCLEOTIDE SEQUENCE [LARGE SCALE GENOMIC DNA]</scope>
    <source>
        <strain evidence="3">ATCC 35852 / DSM 46488 / JCM 4925 / NBRC 14057 / NRRL 8057</strain>
    </source>
</reference>
<sequence>MTGTCVGGAVLLSMTDQEREDLSEKVKDANRRSENDAAARGGR</sequence>
<dbReference type="AlphaFoldDB" id="G8WUL2"/>
<name>G8WUL2_STREN</name>
<dbReference type="HOGENOM" id="CLU_218449_0_0_11"/>
<feature type="region of interest" description="Disordered" evidence="1">
    <location>
        <begin position="16"/>
        <end position="43"/>
    </location>
</feature>
<evidence type="ECO:0000313" key="3">
    <source>
        <dbReference type="Proteomes" id="UP000007842"/>
    </source>
</evidence>
<dbReference type="STRING" id="1003195.SCATT_35310"/>
<accession>G8WUL2</accession>
<keyword evidence="3" id="KW-1185">Reference proteome</keyword>
<gene>
    <name evidence="2" type="ordered locus">SCATT_35310</name>
</gene>
<evidence type="ECO:0000256" key="1">
    <source>
        <dbReference type="SAM" id="MobiDB-lite"/>
    </source>
</evidence>
<dbReference type="EMBL" id="CP003219">
    <property type="protein sequence ID" value="AEW95902.1"/>
    <property type="molecule type" value="Genomic_DNA"/>
</dbReference>
<protein>
    <submittedName>
        <fullName evidence="2">Uncharacterized protein</fullName>
    </submittedName>
</protein>
<dbReference type="KEGG" id="scy:SCATT_35310"/>
<organism evidence="2 3">
    <name type="scientific">Streptantibioticus cattleyicolor (strain ATCC 35852 / DSM 46488 / JCM 4925 / NBRC 14057 / NRRL 8057)</name>
    <name type="common">Streptomyces cattleya</name>
    <dbReference type="NCBI Taxonomy" id="1003195"/>
    <lineage>
        <taxon>Bacteria</taxon>
        <taxon>Bacillati</taxon>
        <taxon>Actinomycetota</taxon>
        <taxon>Actinomycetes</taxon>
        <taxon>Kitasatosporales</taxon>
        <taxon>Streptomycetaceae</taxon>
        <taxon>Streptantibioticus</taxon>
    </lineage>
</organism>
<feature type="compositionally biased region" description="Basic and acidic residues" evidence="1">
    <location>
        <begin position="16"/>
        <end position="37"/>
    </location>
</feature>
<dbReference type="Proteomes" id="UP000007842">
    <property type="component" value="Chromosome"/>
</dbReference>